<gene>
    <name evidence="2" type="ORF">CVIRNUC_000117</name>
</gene>
<reference evidence="2 3" key="1">
    <citation type="submission" date="2023-10" db="EMBL/GenBank/DDBJ databases">
        <authorList>
            <person name="Maclean D."/>
            <person name="Macfadyen A."/>
        </authorList>
    </citation>
    <scope>NUCLEOTIDE SEQUENCE [LARGE SCALE GENOMIC DNA]</scope>
</reference>
<feature type="compositionally biased region" description="Low complexity" evidence="1">
    <location>
        <begin position="33"/>
        <end position="44"/>
    </location>
</feature>
<keyword evidence="3" id="KW-1185">Reference proteome</keyword>
<evidence type="ECO:0000313" key="2">
    <source>
        <dbReference type="EMBL" id="CAK0732332.1"/>
    </source>
</evidence>
<dbReference type="Proteomes" id="UP001314263">
    <property type="component" value="Unassembled WGS sequence"/>
</dbReference>
<dbReference type="AlphaFoldDB" id="A0AAV1HS44"/>
<comment type="caution">
    <text evidence="2">The sequence shown here is derived from an EMBL/GenBank/DDBJ whole genome shotgun (WGS) entry which is preliminary data.</text>
</comment>
<evidence type="ECO:0000256" key="1">
    <source>
        <dbReference type="SAM" id="MobiDB-lite"/>
    </source>
</evidence>
<name>A0AAV1HS44_9CHLO</name>
<proteinExistence type="predicted"/>
<feature type="region of interest" description="Disordered" evidence="1">
    <location>
        <begin position="33"/>
        <end position="92"/>
    </location>
</feature>
<dbReference type="EMBL" id="CAUYUE010000001">
    <property type="protein sequence ID" value="CAK0732332.1"/>
    <property type="molecule type" value="Genomic_DNA"/>
</dbReference>
<evidence type="ECO:0000313" key="3">
    <source>
        <dbReference type="Proteomes" id="UP001314263"/>
    </source>
</evidence>
<sequence>MPRCPKIPSSVSTGVLPTLRRLGLQRKACQQAAMAPAAPAAAPAGDHPPTTALKDAGAPLPKSHLLWGSRDSQQHAEAAAGLHTGPSACQPP</sequence>
<accession>A0AAV1HS44</accession>
<organism evidence="2 3">
    <name type="scientific">Coccomyxa viridis</name>
    <dbReference type="NCBI Taxonomy" id="1274662"/>
    <lineage>
        <taxon>Eukaryota</taxon>
        <taxon>Viridiplantae</taxon>
        <taxon>Chlorophyta</taxon>
        <taxon>core chlorophytes</taxon>
        <taxon>Trebouxiophyceae</taxon>
        <taxon>Trebouxiophyceae incertae sedis</taxon>
        <taxon>Coccomyxaceae</taxon>
        <taxon>Coccomyxa</taxon>
    </lineage>
</organism>
<protein>
    <submittedName>
        <fullName evidence="2">Uncharacterized protein</fullName>
    </submittedName>
</protein>